<feature type="chain" id="PRO_5034108498" description="Carboxypeptidase" evidence="10">
    <location>
        <begin position="22"/>
        <end position="500"/>
    </location>
</feature>
<dbReference type="InterPro" id="IPR001563">
    <property type="entry name" value="Peptidase_S10"/>
</dbReference>
<comment type="similarity">
    <text evidence="2 10">Belongs to the peptidase S10 family.</text>
</comment>
<dbReference type="AlphaFoldDB" id="A0A336L455"/>
<evidence type="ECO:0000256" key="6">
    <source>
        <dbReference type="ARBA" id="ARBA00022729"/>
    </source>
</evidence>
<keyword evidence="8" id="KW-0325">Glycoprotein</keyword>
<name>A0A336L455_CULSO</name>
<dbReference type="EMBL" id="UFQT01001511">
    <property type="protein sequence ID" value="SSX30887.1"/>
    <property type="molecule type" value="Genomic_DNA"/>
</dbReference>
<dbReference type="PANTHER" id="PTHR11802">
    <property type="entry name" value="SERINE PROTEASE FAMILY S10 SERINE CARBOXYPEPTIDASE"/>
    <property type="match status" value="1"/>
</dbReference>
<comment type="function">
    <text evidence="9">May be involved in vascular wall and kidney homeostasis.</text>
</comment>
<keyword evidence="3" id="KW-0964">Secreted</keyword>
<dbReference type="GO" id="GO:0006508">
    <property type="term" value="P:proteolysis"/>
    <property type="evidence" value="ECO:0007669"/>
    <property type="project" value="UniProtKB-KW"/>
</dbReference>
<evidence type="ECO:0000256" key="5">
    <source>
        <dbReference type="ARBA" id="ARBA00022670"/>
    </source>
</evidence>
<proteinExistence type="inferred from homology"/>
<dbReference type="OMA" id="QEPKEVW"/>
<keyword evidence="5 10" id="KW-0645">Protease</keyword>
<gene>
    <name evidence="11" type="primary">CSON003020</name>
</gene>
<dbReference type="InterPro" id="IPR018202">
    <property type="entry name" value="Ser_caboxypep_ser_AS"/>
</dbReference>
<protein>
    <recommendedName>
        <fullName evidence="10">Carboxypeptidase</fullName>
        <ecNumber evidence="10">3.4.16.-</ecNumber>
    </recommendedName>
</protein>
<evidence type="ECO:0000313" key="12">
    <source>
        <dbReference type="EMBL" id="SSX30887.1"/>
    </source>
</evidence>
<evidence type="ECO:0000256" key="7">
    <source>
        <dbReference type="ARBA" id="ARBA00022801"/>
    </source>
</evidence>
<dbReference type="SUPFAM" id="SSF53474">
    <property type="entry name" value="alpha/beta-Hydrolases"/>
    <property type="match status" value="2"/>
</dbReference>
<keyword evidence="7 10" id="KW-0378">Hydrolase</keyword>
<dbReference type="PRINTS" id="PR00724">
    <property type="entry name" value="CRBOXYPTASEC"/>
</dbReference>
<comment type="subcellular location">
    <subcellularLocation>
        <location evidence="1">Secreted</location>
    </subcellularLocation>
</comment>
<dbReference type="PANTHER" id="PTHR11802:SF3">
    <property type="entry name" value="RETINOID-INDUCIBLE SERINE CARBOXYPEPTIDASE"/>
    <property type="match status" value="1"/>
</dbReference>
<dbReference type="InterPro" id="IPR029058">
    <property type="entry name" value="AB_hydrolase_fold"/>
</dbReference>
<dbReference type="Gene3D" id="3.40.50.1820">
    <property type="entry name" value="alpha/beta hydrolase"/>
    <property type="match status" value="2"/>
</dbReference>
<evidence type="ECO:0000256" key="4">
    <source>
        <dbReference type="ARBA" id="ARBA00022645"/>
    </source>
</evidence>
<evidence type="ECO:0000256" key="8">
    <source>
        <dbReference type="ARBA" id="ARBA00023180"/>
    </source>
</evidence>
<organism evidence="11">
    <name type="scientific">Culicoides sonorensis</name>
    <name type="common">Biting midge</name>
    <dbReference type="NCBI Taxonomy" id="179676"/>
    <lineage>
        <taxon>Eukaryota</taxon>
        <taxon>Metazoa</taxon>
        <taxon>Ecdysozoa</taxon>
        <taxon>Arthropoda</taxon>
        <taxon>Hexapoda</taxon>
        <taxon>Insecta</taxon>
        <taxon>Pterygota</taxon>
        <taxon>Neoptera</taxon>
        <taxon>Endopterygota</taxon>
        <taxon>Diptera</taxon>
        <taxon>Nematocera</taxon>
        <taxon>Chironomoidea</taxon>
        <taxon>Ceratopogonidae</taxon>
        <taxon>Ceratopogoninae</taxon>
        <taxon>Culicoides</taxon>
        <taxon>Monoculicoides</taxon>
    </lineage>
</organism>
<evidence type="ECO:0000256" key="1">
    <source>
        <dbReference type="ARBA" id="ARBA00004613"/>
    </source>
</evidence>
<dbReference type="FunFam" id="3.40.50.1820:FF:000075">
    <property type="entry name" value="Carboxypeptidase"/>
    <property type="match status" value="1"/>
</dbReference>
<reference evidence="11" key="1">
    <citation type="submission" date="2018-04" db="EMBL/GenBank/DDBJ databases">
        <authorList>
            <person name="Go L.Y."/>
            <person name="Mitchell J.A."/>
        </authorList>
    </citation>
    <scope>NUCLEOTIDE SEQUENCE</scope>
    <source>
        <tissue evidence="11">Whole organism</tissue>
    </source>
</reference>
<dbReference type="EMBL" id="UFQS01001511">
    <property type="protein sequence ID" value="SSX11319.1"/>
    <property type="molecule type" value="Genomic_DNA"/>
</dbReference>
<keyword evidence="4 10" id="KW-0121">Carboxypeptidase</keyword>
<feature type="signal peptide" evidence="10">
    <location>
        <begin position="1"/>
        <end position="21"/>
    </location>
</feature>
<dbReference type="PROSITE" id="PS00131">
    <property type="entry name" value="CARBOXYPEPT_SER_SER"/>
    <property type="match status" value="1"/>
</dbReference>
<evidence type="ECO:0000313" key="11">
    <source>
        <dbReference type="EMBL" id="SSX11319.1"/>
    </source>
</evidence>
<dbReference type="GO" id="GO:0004185">
    <property type="term" value="F:serine-type carboxypeptidase activity"/>
    <property type="evidence" value="ECO:0007669"/>
    <property type="project" value="UniProtKB-UniRule"/>
</dbReference>
<reference evidence="12" key="2">
    <citation type="submission" date="2018-07" db="EMBL/GenBank/DDBJ databases">
        <authorList>
            <person name="Quirk P.G."/>
            <person name="Krulwich T.A."/>
        </authorList>
    </citation>
    <scope>NUCLEOTIDE SEQUENCE</scope>
</reference>
<dbReference type="GO" id="GO:0005576">
    <property type="term" value="C:extracellular region"/>
    <property type="evidence" value="ECO:0007669"/>
    <property type="project" value="UniProtKB-SubCell"/>
</dbReference>
<evidence type="ECO:0000256" key="3">
    <source>
        <dbReference type="ARBA" id="ARBA00022525"/>
    </source>
</evidence>
<accession>A0A336L455</accession>
<evidence type="ECO:0000256" key="10">
    <source>
        <dbReference type="RuleBase" id="RU361156"/>
    </source>
</evidence>
<dbReference type="Pfam" id="PF00450">
    <property type="entry name" value="Peptidase_S10"/>
    <property type="match status" value="2"/>
</dbReference>
<dbReference type="EC" id="3.4.16.-" evidence="10"/>
<sequence>MVRVFVIFTIVVFAAVFHISAEPQVGFGPGLQDWGYVTVRPGAHMFWWLYYTTANVVNHVDRPLVIWLQGGPGAKPQVGFGPGLQDWGYVTVRPGAHMFWWLYYTTANVVNHVDRPLVIWLQGGPGASSTGYGNFEELGPLDLFLGERNFTWVRNYNVLFIDNPVGTGFSYVDYDSALTRSNKEIALDLVDLLRGFYKHAPEFESVPLHIFSESYGGKMASEFAYELEKAIEAGTIKCNLKSAGLGNSWISPIDSVLSWAPFLLQTGYVDMDGFEKIQKAALDTKKAVDDEKWQLATDLWGYTEVVIMRETDGVDFYNILKRIYKPSVQKKLFSYRMGRTSGAALRDLTNFDEIDRDKILSDLMNGQVKQTLRIPSNVTWGGQSSKVFRTLEVDFMKPCTEVLAKLLDETAVKVAVFTGQLDLIVATPGTVEWINRLNWSGLDGYLAAKRTSIVVDKYIEGYQRQNRNFAVYWANRAGHMVPADNPAFMDYVLAQTTGVN</sequence>
<keyword evidence="6 10" id="KW-0732">Signal</keyword>
<evidence type="ECO:0000256" key="2">
    <source>
        <dbReference type="ARBA" id="ARBA00009431"/>
    </source>
</evidence>
<dbReference type="VEuPathDB" id="VectorBase:CSON003020"/>
<evidence type="ECO:0000256" key="9">
    <source>
        <dbReference type="ARBA" id="ARBA00055847"/>
    </source>
</evidence>